<evidence type="ECO:0000313" key="1">
    <source>
        <dbReference type="EMBL" id="CUS94555.1"/>
    </source>
</evidence>
<dbReference type="Proteomes" id="UP000182200">
    <property type="component" value="Unassembled WGS sequence"/>
</dbReference>
<keyword evidence="2" id="KW-1185">Reference proteome</keyword>
<dbReference type="EMBL" id="CZVI01000051">
    <property type="protein sequence ID" value="CUS94555.1"/>
    <property type="molecule type" value="Genomic_DNA"/>
</dbReference>
<organism evidence="1 2">
    <name type="scientific">Candidatus Kryptonium thompsonii</name>
    <dbReference type="NCBI Taxonomy" id="1633631"/>
    <lineage>
        <taxon>Bacteria</taxon>
        <taxon>Pseudomonadati</taxon>
        <taxon>Candidatus Kryptoniota</taxon>
        <taxon>Candidatus Kryptonium</taxon>
    </lineage>
</organism>
<dbReference type="InterPro" id="IPR036412">
    <property type="entry name" value="HAD-like_sf"/>
</dbReference>
<comment type="caution">
    <text evidence="1">The sequence shown here is derived from an EMBL/GenBank/DDBJ whole genome shotgun (WGS) entry which is preliminary data.</text>
</comment>
<evidence type="ECO:0000313" key="2">
    <source>
        <dbReference type="Proteomes" id="UP000182200"/>
    </source>
</evidence>
<gene>
    <name evidence="1" type="ORF">JGI8_02007</name>
</gene>
<protein>
    <submittedName>
        <fullName evidence="1">Haloacid dehalogenase-like hydrolase</fullName>
    </submittedName>
</protein>
<dbReference type="SUPFAM" id="SSF56784">
    <property type="entry name" value="HAD-like"/>
    <property type="match status" value="1"/>
</dbReference>
<dbReference type="Gene3D" id="1.10.150.520">
    <property type="match status" value="1"/>
</dbReference>
<reference evidence="1 2" key="1">
    <citation type="submission" date="2015-11" db="EMBL/GenBank/DDBJ databases">
        <authorList>
            <person name="Varghese N."/>
        </authorList>
    </citation>
    <scope>NUCLEOTIDE SEQUENCE [LARGE SCALE GENOMIC DNA]</scope>
    <source>
        <strain evidence="1 2">JGI-8</strain>
    </source>
</reference>
<sequence length="101" mass="11680">MIKAVIFDLDNTLVDFMTMKKQAIESAINAMIDAGLKISPEEAKQRIDRIYREKGIEYQQVFDDFLKEIYGKVDYKILSAGVVAYRRAREAALVPYPHVYM</sequence>
<feature type="non-terminal residue" evidence="1">
    <location>
        <position position="101"/>
    </location>
</feature>
<dbReference type="RefSeq" id="WP_333783584.1">
    <property type="nucleotide sequence ID" value="NZ_CZVI01000051.1"/>
</dbReference>
<proteinExistence type="predicted"/>
<dbReference type="Pfam" id="PF00702">
    <property type="entry name" value="Hydrolase"/>
    <property type="match status" value="1"/>
</dbReference>
<accession>A0ABP2B225</accession>
<name>A0ABP2B225_9BACT</name>